<dbReference type="SFLD" id="SFLDG01140">
    <property type="entry name" value="C2.B:_Phosphomannomutase_and_P"/>
    <property type="match status" value="1"/>
</dbReference>
<protein>
    <submittedName>
        <fullName evidence="1">HAD family hydrolase</fullName>
    </submittedName>
</protein>
<dbReference type="OrthoDB" id="9810101at2"/>
<dbReference type="GO" id="GO:0016791">
    <property type="term" value="F:phosphatase activity"/>
    <property type="evidence" value="ECO:0007669"/>
    <property type="project" value="TreeGrafter"/>
</dbReference>
<evidence type="ECO:0000313" key="2">
    <source>
        <dbReference type="Proteomes" id="UP000317863"/>
    </source>
</evidence>
<dbReference type="InterPro" id="IPR000150">
    <property type="entry name" value="Cof"/>
</dbReference>
<comment type="caution">
    <text evidence="1">The sequence shown here is derived from an EMBL/GenBank/DDBJ whole genome shotgun (WGS) entry which is preliminary data.</text>
</comment>
<keyword evidence="2" id="KW-1185">Reference proteome</keyword>
<dbReference type="InterPro" id="IPR036412">
    <property type="entry name" value="HAD-like_sf"/>
</dbReference>
<dbReference type="Proteomes" id="UP000317863">
    <property type="component" value="Unassembled WGS sequence"/>
</dbReference>
<dbReference type="GO" id="GO:0005829">
    <property type="term" value="C:cytosol"/>
    <property type="evidence" value="ECO:0007669"/>
    <property type="project" value="TreeGrafter"/>
</dbReference>
<dbReference type="Pfam" id="PF08282">
    <property type="entry name" value="Hydrolase_3"/>
    <property type="match status" value="1"/>
</dbReference>
<sequence length="264" mass="29025">MDKKCFKNIKIAFFDVDGTIIDMEKKKITPTMVETLSKLQDNGIKICLATGRPAMIVPKVPGVEFDAFLTFNGSYCYTKEGEILFSNPIPSEDVNRIIENATSIGRPVSVATRDNMGANGADKDLIDYYNITNEKVELAEDFNALIKDDVYQMMLGCTKDQYDSILKDVNGARITAWWDRAADIIPANGGKGIGVEKMLEFYGLTKDEAIAFGDGANDIEMLQTVGTGVAMGNASDKVKSFADDVCGHVADEGIYHYCKEHNLI</sequence>
<dbReference type="PANTHER" id="PTHR10000">
    <property type="entry name" value="PHOSPHOSERINE PHOSPHATASE"/>
    <property type="match status" value="1"/>
</dbReference>
<name>A0A544QX99_9FIRM</name>
<gene>
    <name evidence="1" type="ORF">EXD82_02825</name>
</gene>
<evidence type="ECO:0000313" key="1">
    <source>
        <dbReference type="EMBL" id="TQQ85342.1"/>
    </source>
</evidence>
<dbReference type="Gene3D" id="3.40.50.1000">
    <property type="entry name" value="HAD superfamily/HAD-like"/>
    <property type="match status" value="1"/>
</dbReference>
<reference evidence="1 2" key="1">
    <citation type="submission" date="2019-02" db="EMBL/GenBank/DDBJ databases">
        <title>Peptostreptococcaceae bacterium ZHW00191 nov., a new bacterium isolated from the human gut.</title>
        <authorList>
            <person name="Zhou H.-W."/>
            <person name="Chen X.-J."/>
        </authorList>
    </citation>
    <scope>NUCLEOTIDE SEQUENCE [LARGE SCALE GENOMIC DNA]</scope>
    <source>
        <strain evidence="1 2">ZHW00191</strain>
    </source>
</reference>
<dbReference type="RefSeq" id="WP_142535393.1">
    <property type="nucleotide sequence ID" value="NZ_SGJB01000003.1"/>
</dbReference>
<dbReference type="GO" id="GO:0000287">
    <property type="term" value="F:magnesium ion binding"/>
    <property type="evidence" value="ECO:0007669"/>
    <property type="project" value="TreeGrafter"/>
</dbReference>
<dbReference type="PROSITE" id="PS01229">
    <property type="entry name" value="COF_2"/>
    <property type="match status" value="1"/>
</dbReference>
<dbReference type="EMBL" id="SGJB01000003">
    <property type="protein sequence ID" value="TQQ85342.1"/>
    <property type="molecule type" value="Genomic_DNA"/>
</dbReference>
<dbReference type="PANTHER" id="PTHR10000:SF25">
    <property type="entry name" value="PHOSPHATASE YKRA-RELATED"/>
    <property type="match status" value="1"/>
</dbReference>
<dbReference type="NCBIfam" id="TIGR00099">
    <property type="entry name" value="Cof-subfamily"/>
    <property type="match status" value="1"/>
</dbReference>
<dbReference type="InterPro" id="IPR006379">
    <property type="entry name" value="HAD-SF_hydro_IIB"/>
</dbReference>
<dbReference type="SUPFAM" id="SSF56784">
    <property type="entry name" value="HAD-like"/>
    <property type="match status" value="1"/>
</dbReference>
<keyword evidence="1" id="KW-0378">Hydrolase</keyword>
<organism evidence="1 2">
    <name type="scientific">Peptacetobacter hominis</name>
    <dbReference type="NCBI Taxonomy" id="2743610"/>
    <lineage>
        <taxon>Bacteria</taxon>
        <taxon>Bacillati</taxon>
        <taxon>Bacillota</taxon>
        <taxon>Clostridia</taxon>
        <taxon>Peptostreptococcales</taxon>
        <taxon>Peptostreptococcaceae</taxon>
        <taxon>Peptacetobacter</taxon>
    </lineage>
</organism>
<dbReference type="NCBIfam" id="TIGR01484">
    <property type="entry name" value="HAD-SF-IIB"/>
    <property type="match status" value="1"/>
</dbReference>
<dbReference type="InterPro" id="IPR023214">
    <property type="entry name" value="HAD_sf"/>
</dbReference>
<proteinExistence type="predicted"/>
<dbReference type="SFLD" id="SFLDS00003">
    <property type="entry name" value="Haloacid_Dehalogenase"/>
    <property type="match status" value="1"/>
</dbReference>
<accession>A0A544QX99</accession>
<dbReference type="Gene3D" id="3.30.1240.10">
    <property type="match status" value="1"/>
</dbReference>
<dbReference type="AlphaFoldDB" id="A0A544QX99"/>